<dbReference type="RefSeq" id="WP_111403502.1">
    <property type="nucleotide sequence ID" value="NZ_QEPN01000006.1"/>
</dbReference>
<evidence type="ECO:0008006" key="4">
    <source>
        <dbReference type="Google" id="ProtNLM"/>
    </source>
</evidence>
<dbReference type="EMBL" id="QEPN01000006">
    <property type="protein sequence ID" value="RDE70934.1"/>
    <property type="molecule type" value="Genomic_DNA"/>
</dbReference>
<keyword evidence="1" id="KW-0472">Membrane</keyword>
<comment type="caution">
    <text evidence="2">The sequence shown here is derived from an EMBL/GenBank/DDBJ whole genome shotgun (WGS) entry which is preliminary data.</text>
</comment>
<evidence type="ECO:0000313" key="3">
    <source>
        <dbReference type="Proteomes" id="UP000253872"/>
    </source>
</evidence>
<keyword evidence="1" id="KW-1133">Transmembrane helix</keyword>
<feature type="transmembrane region" description="Helical" evidence="1">
    <location>
        <begin position="67"/>
        <end position="85"/>
    </location>
</feature>
<keyword evidence="1" id="KW-0812">Transmembrane</keyword>
<evidence type="ECO:0000313" key="2">
    <source>
        <dbReference type="EMBL" id="RDE70934.1"/>
    </source>
</evidence>
<feature type="transmembrane region" description="Helical" evidence="1">
    <location>
        <begin position="43"/>
        <end position="61"/>
    </location>
</feature>
<feature type="transmembrane region" description="Helical" evidence="1">
    <location>
        <begin position="224"/>
        <end position="244"/>
    </location>
</feature>
<dbReference type="InterPro" id="IPR008875">
    <property type="entry name" value="TraX"/>
</dbReference>
<feature type="transmembrane region" description="Helical" evidence="1">
    <location>
        <begin position="13"/>
        <end position="31"/>
    </location>
</feature>
<feature type="transmembrane region" description="Helical" evidence="1">
    <location>
        <begin position="97"/>
        <end position="116"/>
    </location>
</feature>
<organism evidence="2 3">
    <name type="scientific">Haemophilus sputorum</name>
    <dbReference type="NCBI Taxonomy" id="1078480"/>
    <lineage>
        <taxon>Bacteria</taxon>
        <taxon>Pseudomonadati</taxon>
        <taxon>Pseudomonadota</taxon>
        <taxon>Gammaproteobacteria</taxon>
        <taxon>Pasteurellales</taxon>
        <taxon>Pasteurellaceae</taxon>
        <taxon>Haemophilus</taxon>
    </lineage>
</organism>
<sequence length="246" mass="28189">MKPTFITDSQVEWLKWIGIFAMVLDHIAIVFSEKNAHLEILRIFGRFAFIAFGFVLAVNLTRDNLRLKSYWLHMFIAAVISIYPFKWLGADTSSFNVLFQFVAVIGIYAVFCNLHIDRPLSIKNIVILFFMVALSALSDYGIKGLLYCFCAYAFILFEKSKFKYALAIALAGCALLLNINFLFAYWGSSLFPWMIVSILSSVFFLISPQGIRAISLPLKRSSKWIFYGFYPVHILILVAIKQMFFS</sequence>
<dbReference type="Proteomes" id="UP000253872">
    <property type="component" value="Unassembled WGS sequence"/>
</dbReference>
<feature type="transmembrane region" description="Helical" evidence="1">
    <location>
        <begin position="164"/>
        <end position="185"/>
    </location>
</feature>
<feature type="transmembrane region" description="Helical" evidence="1">
    <location>
        <begin position="128"/>
        <end position="157"/>
    </location>
</feature>
<evidence type="ECO:0000256" key="1">
    <source>
        <dbReference type="SAM" id="Phobius"/>
    </source>
</evidence>
<feature type="transmembrane region" description="Helical" evidence="1">
    <location>
        <begin position="191"/>
        <end position="212"/>
    </location>
</feature>
<protein>
    <recommendedName>
        <fullName evidence="4">Conjugal transfer protein TraX</fullName>
    </recommendedName>
</protein>
<name>A0A369YBM1_9PAST</name>
<gene>
    <name evidence="2" type="ORF">DPV93_07970</name>
</gene>
<reference evidence="2 3" key="1">
    <citation type="submission" date="2018-05" db="EMBL/GenBank/DDBJ databases">
        <title>Draft Genome Sequences for a Diverse set of 7 Haemophilus Species.</title>
        <authorList>
            <person name="Nichols M."/>
            <person name="Topaz N."/>
            <person name="Wang X."/>
            <person name="Wang X."/>
            <person name="Boxrud D."/>
        </authorList>
    </citation>
    <scope>NUCLEOTIDE SEQUENCE [LARGE SCALE GENOMIC DNA]</scope>
    <source>
        <strain evidence="2 3">C2002001239</strain>
    </source>
</reference>
<dbReference type="Pfam" id="PF05857">
    <property type="entry name" value="TraX"/>
    <property type="match status" value="1"/>
</dbReference>
<dbReference type="AlphaFoldDB" id="A0A369YBM1"/>
<proteinExistence type="predicted"/>
<accession>A0A369YBM1</accession>